<sequence>MTQLKDLNWPAYIRGFADRRETWKQYRFLLLPEDNIFIGSYILFPFPNFIIILIQRYMSSLKLLVAQLLLGLITFSQYSLAVDCSSFQQYMGCRSGQETKNPDDWANRSFQTFLPGDPQYKPEFESLGRIMCYSNIVYAGDRQSATVELRCRKHTSIQKVQYNFNNAGWVDTATFKVDKSFSGQNLPILVKGIDTDGKEWQNTMEPLNFLWQAENVPQSDAYKKGQKGAIIEMFGWPWADIRDECAALGKMGWMGVKVFPPQESVFSMEWPQNGELNPWWFYYQPVSYRLDSRHGTRAELREMIQTCRKAGVRIYADAVVNHMSGGGNDIWASHRNGGGNWCTYWGPKTSTGSSPYFTHSFTWQLSNNTNLMPGTEFPGATYIPTDFHCERSLSSWTDPFQLNNGWLSGLTDLDTESDYVRERIAAYFTDLLSIGFSGFRMDAAKHIKPDSIAAILYKFKNNLGGGELPDDWITWLEVLLGGEKDLLMCNKDSGYNYGQGLADSLQKAGLSQGDIYKVKIWQSDYPKEFPACGWVIPSERFVAQLDCHDDQNPGSSSRDMGDTGSVLVREKNVDKHRNFNKQLFQRTDGNWQIKLVLSSYSFMNNGAMGIPDGKSDCSKCVGAVCNSCSKSMPFSKAHDPNVCGYTCQVNGSWQEGVYTRVHRDYQTIQAMRDWQGLPKVTNPSDLGLPGNCGNSASEAGFLASETQ</sequence>
<evidence type="ECO:0000256" key="9">
    <source>
        <dbReference type="RuleBase" id="RU361134"/>
    </source>
</evidence>
<keyword evidence="7 9" id="KW-0326">Glycosidase</keyword>
<dbReference type="SMART" id="SM00642">
    <property type="entry name" value="Aamy"/>
    <property type="match status" value="1"/>
</dbReference>
<evidence type="ECO:0000256" key="3">
    <source>
        <dbReference type="ARBA" id="ARBA00008061"/>
    </source>
</evidence>
<keyword evidence="10" id="KW-0812">Transmembrane</keyword>
<evidence type="ECO:0000256" key="8">
    <source>
        <dbReference type="RuleBase" id="RU003615"/>
    </source>
</evidence>
<comment type="cofactor">
    <cofactor evidence="2">
        <name>Ca(2+)</name>
        <dbReference type="ChEBI" id="CHEBI:29108"/>
    </cofactor>
</comment>
<dbReference type="EMBL" id="RRYP01005137">
    <property type="protein sequence ID" value="TNV82294.1"/>
    <property type="molecule type" value="Genomic_DNA"/>
</dbReference>
<keyword evidence="13" id="KW-1185">Reference proteome</keyword>
<evidence type="ECO:0000256" key="4">
    <source>
        <dbReference type="ARBA" id="ARBA00012595"/>
    </source>
</evidence>
<accession>A0A8J8T4U1</accession>
<dbReference type="InterPro" id="IPR006047">
    <property type="entry name" value="GH13_cat_dom"/>
</dbReference>
<evidence type="ECO:0000256" key="1">
    <source>
        <dbReference type="ARBA" id="ARBA00000548"/>
    </source>
</evidence>
<evidence type="ECO:0000256" key="6">
    <source>
        <dbReference type="ARBA" id="ARBA00023277"/>
    </source>
</evidence>
<comment type="caution">
    <text evidence="12">The sequence shown here is derived from an EMBL/GenBank/DDBJ whole genome shotgun (WGS) entry which is preliminary data.</text>
</comment>
<dbReference type="GO" id="GO:0004556">
    <property type="term" value="F:alpha-amylase activity"/>
    <property type="evidence" value="ECO:0007669"/>
    <property type="project" value="UniProtKB-UniRule"/>
</dbReference>
<dbReference type="Proteomes" id="UP000785679">
    <property type="component" value="Unassembled WGS sequence"/>
</dbReference>
<keyword evidence="10" id="KW-1133">Transmembrane helix</keyword>
<proteinExistence type="inferred from homology"/>
<dbReference type="CDD" id="cd11317">
    <property type="entry name" value="AmyAc_bac_euk_AmyA"/>
    <property type="match status" value="1"/>
</dbReference>
<dbReference type="PANTHER" id="PTHR43447">
    <property type="entry name" value="ALPHA-AMYLASE"/>
    <property type="match status" value="1"/>
</dbReference>
<name>A0A8J8T4U1_HALGN</name>
<organism evidence="12 13">
    <name type="scientific">Halteria grandinella</name>
    <dbReference type="NCBI Taxonomy" id="5974"/>
    <lineage>
        <taxon>Eukaryota</taxon>
        <taxon>Sar</taxon>
        <taxon>Alveolata</taxon>
        <taxon>Ciliophora</taxon>
        <taxon>Intramacronucleata</taxon>
        <taxon>Spirotrichea</taxon>
        <taxon>Stichotrichia</taxon>
        <taxon>Sporadotrichida</taxon>
        <taxon>Halteriidae</taxon>
        <taxon>Halteria</taxon>
    </lineage>
</organism>
<dbReference type="EC" id="3.2.1.1" evidence="4 9"/>
<evidence type="ECO:0000256" key="10">
    <source>
        <dbReference type="SAM" id="Phobius"/>
    </source>
</evidence>
<feature type="domain" description="Glycosyl hydrolase family 13 catalytic" evidence="11">
    <location>
        <begin position="228"/>
        <end position="675"/>
    </location>
</feature>
<feature type="transmembrane region" description="Helical" evidence="10">
    <location>
        <begin position="36"/>
        <end position="54"/>
    </location>
</feature>
<reference evidence="12" key="1">
    <citation type="submission" date="2019-06" db="EMBL/GenBank/DDBJ databases">
        <authorList>
            <person name="Zheng W."/>
        </authorList>
    </citation>
    <scope>NUCLEOTIDE SEQUENCE</scope>
    <source>
        <strain evidence="12">QDHG01</strain>
    </source>
</reference>
<evidence type="ECO:0000256" key="5">
    <source>
        <dbReference type="ARBA" id="ARBA00022801"/>
    </source>
</evidence>
<evidence type="ECO:0000313" key="13">
    <source>
        <dbReference type="Proteomes" id="UP000785679"/>
    </source>
</evidence>
<comment type="similarity">
    <text evidence="3 8">Belongs to the glycosyl hydrolase 13 family.</text>
</comment>
<evidence type="ECO:0000256" key="2">
    <source>
        <dbReference type="ARBA" id="ARBA00001913"/>
    </source>
</evidence>
<dbReference type="OrthoDB" id="550577at2759"/>
<dbReference type="GO" id="GO:0043169">
    <property type="term" value="F:cation binding"/>
    <property type="evidence" value="ECO:0007669"/>
    <property type="project" value="InterPro"/>
</dbReference>
<gene>
    <name evidence="12" type="ORF">FGO68_gene2360</name>
</gene>
<dbReference type="AlphaFoldDB" id="A0A8J8T4U1"/>
<keyword evidence="10" id="KW-0472">Membrane</keyword>
<keyword evidence="6 9" id="KW-0119">Carbohydrate metabolism</keyword>
<protein>
    <recommendedName>
        <fullName evidence="4 9">Alpha-amylase</fullName>
        <ecNumber evidence="4 9">3.2.1.1</ecNumber>
    </recommendedName>
</protein>
<dbReference type="InterPro" id="IPR006046">
    <property type="entry name" value="Alpha_amylase"/>
</dbReference>
<dbReference type="InterPro" id="IPR017853">
    <property type="entry name" value="GH"/>
</dbReference>
<dbReference type="PRINTS" id="PR00110">
    <property type="entry name" value="ALPHAAMYLASE"/>
</dbReference>
<dbReference type="Pfam" id="PF00128">
    <property type="entry name" value="Alpha-amylase"/>
    <property type="match status" value="1"/>
</dbReference>
<keyword evidence="5 9" id="KW-0378">Hydrolase</keyword>
<dbReference type="GO" id="GO:0005975">
    <property type="term" value="P:carbohydrate metabolic process"/>
    <property type="evidence" value="ECO:0007669"/>
    <property type="project" value="InterPro"/>
</dbReference>
<dbReference type="SUPFAM" id="SSF51445">
    <property type="entry name" value="(Trans)glycosidases"/>
    <property type="match status" value="1"/>
</dbReference>
<feature type="transmembrane region" description="Helical" evidence="10">
    <location>
        <begin position="61"/>
        <end position="80"/>
    </location>
</feature>
<evidence type="ECO:0000313" key="12">
    <source>
        <dbReference type="EMBL" id="TNV82294.1"/>
    </source>
</evidence>
<comment type="catalytic activity">
    <reaction evidence="1 9">
        <text>Endohydrolysis of (1-&gt;4)-alpha-D-glucosidic linkages in polysaccharides containing three or more (1-&gt;4)-alpha-linked D-glucose units.</text>
        <dbReference type="EC" id="3.2.1.1"/>
    </reaction>
</comment>
<dbReference type="Gene3D" id="3.20.20.80">
    <property type="entry name" value="Glycosidases"/>
    <property type="match status" value="1"/>
</dbReference>
<evidence type="ECO:0000256" key="7">
    <source>
        <dbReference type="ARBA" id="ARBA00023295"/>
    </source>
</evidence>
<evidence type="ECO:0000259" key="11">
    <source>
        <dbReference type="SMART" id="SM00642"/>
    </source>
</evidence>